<evidence type="ECO:0000256" key="2">
    <source>
        <dbReference type="SAM" id="Phobius"/>
    </source>
</evidence>
<keyword evidence="1" id="KW-0488">Methylation</keyword>
<dbReference type="NCBIfam" id="TIGR02532">
    <property type="entry name" value="IV_pilin_GFxxxE"/>
    <property type="match status" value="1"/>
</dbReference>
<dbReference type="GO" id="GO:0015627">
    <property type="term" value="C:type II protein secretion system complex"/>
    <property type="evidence" value="ECO:0007669"/>
    <property type="project" value="InterPro"/>
</dbReference>
<dbReference type="GO" id="GO:0015628">
    <property type="term" value="P:protein secretion by the type II secretion system"/>
    <property type="evidence" value="ECO:0007669"/>
    <property type="project" value="InterPro"/>
</dbReference>
<dbReference type="Gene3D" id="3.30.700.10">
    <property type="entry name" value="Glycoprotein, Type 4 Pilin"/>
    <property type="match status" value="1"/>
</dbReference>
<dbReference type="PROSITE" id="PS00409">
    <property type="entry name" value="PROKAR_NTER_METHYL"/>
    <property type="match status" value="1"/>
</dbReference>
<proteinExistence type="predicted"/>
<dbReference type="InterPro" id="IPR000983">
    <property type="entry name" value="Bac_GSPG_pilin"/>
</dbReference>
<protein>
    <recommendedName>
        <fullName evidence="4">Type II secretion system protein GspG C-terminal domain-containing protein</fullName>
    </recommendedName>
</protein>
<gene>
    <name evidence="3" type="ORF">METZ01_LOCUS162992</name>
</gene>
<evidence type="ECO:0008006" key="4">
    <source>
        <dbReference type="Google" id="ProtNLM"/>
    </source>
</evidence>
<dbReference type="InterPro" id="IPR045584">
    <property type="entry name" value="Pilin-like"/>
</dbReference>
<evidence type="ECO:0000256" key="1">
    <source>
        <dbReference type="ARBA" id="ARBA00022481"/>
    </source>
</evidence>
<dbReference type="AlphaFoldDB" id="A0A382B8P5"/>
<sequence>MKKKLNEGFTLIELIVVMVLLGILAAVAVPRMTSSIRDAEEKSEMKFIADLKSALDLHASDHFIKNSVMDYPDDPFDALAQRPFHDDMTGEGWHYNGMSIVHVRNDGNYYEWDYNKGNPHNCDCGFDAAGHCIESGCYEITGPGLDGHSY</sequence>
<reference evidence="3" key="1">
    <citation type="submission" date="2018-05" db="EMBL/GenBank/DDBJ databases">
        <authorList>
            <person name="Lanie J.A."/>
            <person name="Ng W.-L."/>
            <person name="Kazmierczak K.M."/>
            <person name="Andrzejewski T.M."/>
            <person name="Davidsen T.M."/>
            <person name="Wayne K.J."/>
            <person name="Tettelin H."/>
            <person name="Glass J.I."/>
            <person name="Rusch D."/>
            <person name="Podicherti R."/>
            <person name="Tsui H.-C.T."/>
            <person name="Winkler M.E."/>
        </authorList>
    </citation>
    <scope>NUCLEOTIDE SEQUENCE</scope>
</reference>
<dbReference type="Pfam" id="PF07963">
    <property type="entry name" value="N_methyl"/>
    <property type="match status" value="1"/>
</dbReference>
<accession>A0A382B8P5</accession>
<keyword evidence="2" id="KW-1133">Transmembrane helix</keyword>
<name>A0A382B8P5_9ZZZZ</name>
<feature type="transmembrane region" description="Helical" evidence="2">
    <location>
        <begin position="9"/>
        <end position="29"/>
    </location>
</feature>
<keyword evidence="2" id="KW-0812">Transmembrane</keyword>
<dbReference type="InterPro" id="IPR012902">
    <property type="entry name" value="N_methyl_site"/>
</dbReference>
<dbReference type="PRINTS" id="PR00813">
    <property type="entry name" value="BCTERIALGSPG"/>
</dbReference>
<organism evidence="3">
    <name type="scientific">marine metagenome</name>
    <dbReference type="NCBI Taxonomy" id="408172"/>
    <lineage>
        <taxon>unclassified sequences</taxon>
        <taxon>metagenomes</taxon>
        <taxon>ecological metagenomes</taxon>
    </lineage>
</organism>
<keyword evidence="2" id="KW-0472">Membrane</keyword>
<dbReference type="EMBL" id="UINC01028694">
    <property type="protein sequence ID" value="SVB10138.1"/>
    <property type="molecule type" value="Genomic_DNA"/>
</dbReference>
<evidence type="ECO:0000313" key="3">
    <source>
        <dbReference type="EMBL" id="SVB10138.1"/>
    </source>
</evidence>
<dbReference type="SUPFAM" id="SSF54523">
    <property type="entry name" value="Pili subunits"/>
    <property type="match status" value="1"/>
</dbReference>